<sequence length="200" mass="22016">MSQTSPAARPFILPIFLIIAGAIGFWASWELTIAKIQTLVNPDTNLSCDFSVLVQCGENLESWQGSVFGFPNPLLGLGGFVAPIAVGAAMLAGARFARWFWMLFNLGIAGALGFVCWLIYQSIFHLGTLCPWCMVVWSVTIPLFWAVTFYNLSVGNIPVGERARRFFTTAYGWVPLLTLVSYLVVAAIAQVRLDLIDNLF</sequence>
<feature type="transmembrane region" description="Helical" evidence="10">
    <location>
        <begin position="170"/>
        <end position="191"/>
    </location>
</feature>
<organism evidence="12 13">
    <name type="scientific">Leifsonella bigeumensis</name>
    <dbReference type="NCBI Taxonomy" id="433643"/>
    <lineage>
        <taxon>Bacteria</taxon>
        <taxon>Bacillati</taxon>
        <taxon>Actinomycetota</taxon>
        <taxon>Actinomycetes</taxon>
        <taxon>Micrococcales</taxon>
        <taxon>Microbacteriaceae</taxon>
        <taxon>Leifsonella</taxon>
    </lineage>
</organism>
<evidence type="ECO:0000256" key="3">
    <source>
        <dbReference type="ARBA" id="ARBA00022692"/>
    </source>
</evidence>
<evidence type="ECO:0000256" key="4">
    <source>
        <dbReference type="ARBA" id="ARBA00022719"/>
    </source>
</evidence>
<keyword evidence="7 10" id="KW-0472">Membrane</keyword>
<name>A0ABP7FJX9_9MICO</name>
<dbReference type="Proteomes" id="UP001501004">
    <property type="component" value="Unassembled WGS sequence"/>
</dbReference>
<dbReference type="Gene3D" id="1.20.1440.130">
    <property type="entry name" value="VKOR domain"/>
    <property type="match status" value="1"/>
</dbReference>
<keyword evidence="5 10" id="KW-1133">Transmembrane helix</keyword>
<evidence type="ECO:0000313" key="13">
    <source>
        <dbReference type="Proteomes" id="UP001501004"/>
    </source>
</evidence>
<feature type="transmembrane region" description="Helical" evidence="10">
    <location>
        <begin position="74"/>
        <end position="92"/>
    </location>
</feature>
<dbReference type="InterPro" id="IPR038354">
    <property type="entry name" value="VKOR_sf"/>
</dbReference>
<feature type="domain" description="Vitamin K epoxide reductase" evidence="11">
    <location>
        <begin position="10"/>
        <end position="151"/>
    </location>
</feature>
<keyword evidence="6" id="KW-0560">Oxidoreductase</keyword>
<keyword evidence="3 10" id="KW-0812">Transmembrane</keyword>
<keyword evidence="9" id="KW-0676">Redox-active center</keyword>
<evidence type="ECO:0000313" key="12">
    <source>
        <dbReference type="EMBL" id="GAA3741820.1"/>
    </source>
</evidence>
<proteinExistence type="inferred from homology"/>
<keyword evidence="4" id="KW-0874">Quinone</keyword>
<dbReference type="Pfam" id="PF07884">
    <property type="entry name" value="VKOR"/>
    <property type="match status" value="1"/>
</dbReference>
<dbReference type="InterPro" id="IPR041714">
    <property type="entry name" value="VKOR_Actinobacteria"/>
</dbReference>
<comment type="caution">
    <text evidence="12">The sequence shown here is derived from an EMBL/GenBank/DDBJ whole genome shotgun (WGS) entry which is preliminary data.</text>
</comment>
<keyword evidence="8" id="KW-1015">Disulfide bond</keyword>
<feature type="transmembrane region" description="Helical" evidence="10">
    <location>
        <begin position="99"/>
        <end position="120"/>
    </location>
</feature>
<gene>
    <name evidence="12" type="ORF">GCM10022239_16800</name>
</gene>
<protein>
    <recommendedName>
        <fullName evidence="11">Vitamin K epoxide reductase domain-containing protein</fullName>
    </recommendedName>
</protein>
<dbReference type="EMBL" id="BAABAE010000003">
    <property type="protein sequence ID" value="GAA3741820.1"/>
    <property type="molecule type" value="Genomic_DNA"/>
</dbReference>
<evidence type="ECO:0000256" key="2">
    <source>
        <dbReference type="ARBA" id="ARBA00006214"/>
    </source>
</evidence>
<dbReference type="SMART" id="SM00756">
    <property type="entry name" value="VKc"/>
    <property type="match status" value="1"/>
</dbReference>
<feature type="transmembrane region" description="Helical" evidence="10">
    <location>
        <begin position="12"/>
        <end position="29"/>
    </location>
</feature>
<accession>A0ABP7FJX9</accession>
<dbReference type="RefSeq" id="WP_344755654.1">
    <property type="nucleotide sequence ID" value="NZ_BAABAE010000003.1"/>
</dbReference>
<reference evidence="13" key="1">
    <citation type="journal article" date="2019" name="Int. J. Syst. Evol. Microbiol.">
        <title>The Global Catalogue of Microorganisms (GCM) 10K type strain sequencing project: providing services to taxonomists for standard genome sequencing and annotation.</title>
        <authorList>
            <consortium name="The Broad Institute Genomics Platform"/>
            <consortium name="The Broad Institute Genome Sequencing Center for Infectious Disease"/>
            <person name="Wu L."/>
            <person name="Ma J."/>
        </authorList>
    </citation>
    <scope>NUCLEOTIDE SEQUENCE [LARGE SCALE GENOMIC DNA]</scope>
    <source>
        <strain evidence="13">JCM 16949</strain>
    </source>
</reference>
<keyword evidence="13" id="KW-1185">Reference proteome</keyword>
<evidence type="ECO:0000256" key="10">
    <source>
        <dbReference type="SAM" id="Phobius"/>
    </source>
</evidence>
<comment type="subcellular location">
    <subcellularLocation>
        <location evidence="1">Membrane</location>
        <topology evidence="1">Multi-pass membrane protein</topology>
    </subcellularLocation>
</comment>
<dbReference type="InterPro" id="IPR012932">
    <property type="entry name" value="VKOR"/>
</dbReference>
<evidence type="ECO:0000256" key="8">
    <source>
        <dbReference type="ARBA" id="ARBA00023157"/>
    </source>
</evidence>
<feature type="transmembrane region" description="Helical" evidence="10">
    <location>
        <begin position="126"/>
        <end position="150"/>
    </location>
</feature>
<comment type="similarity">
    <text evidence="2">Belongs to the VKOR family.</text>
</comment>
<dbReference type="CDD" id="cd12922">
    <property type="entry name" value="VKOR_5"/>
    <property type="match status" value="1"/>
</dbReference>
<evidence type="ECO:0000256" key="9">
    <source>
        <dbReference type="ARBA" id="ARBA00023284"/>
    </source>
</evidence>
<evidence type="ECO:0000259" key="11">
    <source>
        <dbReference type="SMART" id="SM00756"/>
    </source>
</evidence>
<evidence type="ECO:0000256" key="1">
    <source>
        <dbReference type="ARBA" id="ARBA00004141"/>
    </source>
</evidence>
<evidence type="ECO:0000256" key="7">
    <source>
        <dbReference type="ARBA" id="ARBA00023136"/>
    </source>
</evidence>
<evidence type="ECO:0000256" key="6">
    <source>
        <dbReference type="ARBA" id="ARBA00023002"/>
    </source>
</evidence>
<evidence type="ECO:0000256" key="5">
    <source>
        <dbReference type="ARBA" id="ARBA00022989"/>
    </source>
</evidence>